<dbReference type="Proteomes" id="UP001500367">
    <property type="component" value="Unassembled WGS sequence"/>
</dbReference>
<feature type="transmembrane region" description="Helical" evidence="1">
    <location>
        <begin position="68"/>
        <end position="85"/>
    </location>
</feature>
<feature type="transmembrane region" description="Helical" evidence="1">
    <location>
        <begin position="97"/>
        <end position="114"/>
    </location>
</feature>
<keyword evidence="1" id="KW-0812">Transmembrane</keyword>
<evidence type="ECO:0000256" key="1">
    <source>
        <dbReference type="SAM" id="Phobius"/>
    </source>
</evidence>
<keyword evidence="3" id="KW-1185">Reference proteome</keyword>
<dbReference type="RefSeq" id="WP_344815108.1">
    <property type="nucleotide sequence ID" value="NZ_BAABCT010000001.1"/>
</dbReference>
<accession>A0ABP7V9B1</accession>
<evidence type="ECO:0000313" key="3">
    <source>
        <dbReference type="Proteomes" id="UP001500367"/>
    </source>
</evidence>
<dbReference type="EMBL" id="BAABCT010000001">
    <property type="protein sequence ID" value="GAA4062319.1"/>
    <property type="molecule type" value="Genomic_DNA"/>
</dbReference>
<sequence>MDKPWHLYVMAVFYILAGINHFRKPDVYYKIIPPFLTNKKFINEISGLLEIMFGIYLCIPIFSNLAAISIIILLALIFPANIYMLINEKASLGFPKWILYLRLPIQFILMYWASQNADFTRII</sequence>
<gene>
    <name evidence="2" type="ORF">GCM10022389_03550</name>
</gene>
<keyword evidence="1" id="KW-0472">Membrane</keyword>
<name>A0ABP7V9B1_9FLAO</name>
<comment type="caution">
    <text evidence="2">The sequence shown here is derived from an EMBL/GenBank/DDBJ whole genome shotgun (WGS) entry which is preliminary data.</text>
</comment>
<protein>
    <submittedName>
        <fullName evidence="2">DoxX family protein</fullName>
    </submittedName>
</protein>
<organism evidence="2 3">
    <name type="scientific">Flavobacterium cheonanense</name>
    <dbReference type="NCBI Taxonomy" id="706183"/>
    <lineage>
        <taxon>Bacteria</taxon>
        <taxon>Pseudomonadati</taxon>
        <taxon>Bacteroidota</taxon>
        <taxon>Flavobacteriia</taxon>
        <taxon>Flavobacteriales</taxon>
        <taxon>Flavobacteriaceae</taxon>
        <taxon>Flavobacterium</taxon>
    </lineage>
</organism>
<keyword evidence="1" id="KW-1133">Transmembrane helix</keyword>
<evidence type="ECO:0000313" key="2">
    <source>
        <dbReference type="EMBL" id="GAA4062319.1"/>
    </source>
</evidence>
<dbReference type="PANTHER" id="PTHR36974">
    <property type="entry name" value="MEMBRANE PROTEIN-RELATED"/>
    <property type="match status" value="1"/>
</dbReference>
<reference evidence="3" key="1">
    <citation type="journal article" date="2019" name="Int. J. Syst. Evol. Microbiol.">
        <title>The Global Catalogue of Microorganisms (GCM) 10K type strain sequencing project: providing services to taxonomists for standard genome sequencing and annotation.</title>
        <authorList>
            <consortium name="The Broad Institute Genomics Platform"/>
            <consortium name="The Broad Institute Genome Sequencing Center for Infectious Disease"/>
            <person name="Wu L."/>
            <person name="Ma J."/>
        </authorList>
    </citation>
    <scope>NUCLEOTIDE SEQUENCE [LARGE SCALE GENOMIC DNA]</scope>
    <source>
        <strain evidence="3">JCM 17069</strain>
    </source>
</reference>
<feature type="transmembrane region" description="Helical" evidence="1">
    <location>
        <begin position="6"/>
        <end position="22"/>
    </location>
</feature>
<proteinExistence type="predicted"/>
<dbReference type="PANTHER" id="PTHR36974:SF1">
    <property type="entry name" value="DOXX FAMILY MEMBRANE PROTEIN"/>
    <property type="match status" value="1"/>
</dbReference>